<feature type="region of interest" description="Disordered" evidence="2">
    <location>
        <begin position="394"/>
        <end position="416"/>
    </location>
</feature>
<dbReference type="GO" id="GO:0016787">
    <property type="term" value="F:hydrolase activity"/>
    <property type="evidence" value="ECO:0007669"/>
    <property type="project" value="UniProtKB-KW"/>
</dbReference>
<dbReference type="EMBL" id="MU151067">
    <property type="protein sequence ID" value="KAF9452838.1"/>
    <property type="molecule type" value="Genomic_DNA"/>
</dbReference>
<protein>
    <recommendedName>
        <fullName evidence="3">UFSP1/2/DUB catalytic domain-containing protein</fullName>
    </recommendedName>
</protein>
<reference evidence="4" key="1">
    <citation type="submission" date="2020-11" db="EMBL/GenBank/DDBJ databases">
        <authorList>
            <consortium name="DOE Joint Genome Institute"/>
            <person name="Ahrendt S."/>
            <person name="Riley R."/>
            <person name="Andreopoulos W."/>
            <person name="Labutti K."/>
            <person name="Pangilinan J."/>
            <person name="Ruiz-Duenas F.J."/>
            <person name="Barrasa J.M."/>
            <person name="Sanchez-Garcia M."/>
            <person name="Camarero S."/>
            <person name="Miyauchi S."/>
            <person name="Serrano A."/>
            <person name="Linde D."/>
            <person name="Babiker R."/>
            <person name="Drula E."/>
            <person name="Ayuso-Fernandez I."/>
            <person name="Pacheco R."/>
            <person name="Padilla G."/>
            <person name="Ferreira P."/>
            <person name="Barriuso J."/>
            <person name="Kellner H."/>
            <person name="Castanera R."/>
            <person name="Alfaro M."/>
            <person name="Ramirez L."/>
            <person name="Pisabarro A.G."/>
            <person name="Kuo A."/>
            <person name="Tritt A."/>
            <person name="Lipzen A."/>
            <person name="He G."/>
            <person name="Yan M."/>
            <person name="Ng V."/>
            <person name="Cullen D."/>
            <person name="Martin F."/>
            <person name="Rosso M.-N."/>
            <person name="Henrissat B."/>
            <person name="Hibbett D."/>
            <person name="Martinez A.T."/>
            <person name="Grigoriev I.V."/>
        </authorList>
    </citation>
    <scope>NUCLEOTIDE SEQUENCE</scope>
    <source>
        <strain evidence="4">MF-IS2</strain>
    </source>
</reference>
<dbReference type="AlphaFoldDB" id="A0A9P5XK27"/>
<organism evidence="4 5">
    <name type="scientific">Macrolepiota fuliginosa MF-IS2</name>
    <dbReference type="NCBI Taxonomy" id="1400762"/>
    <lineage>
        <taxon>Eukaryota</taxon>
        <taxon>Fungi</taxon>
        <taxon>Dikarya</taxon>
        <taxon>Basidiomycota</taxon>
        <taxon>Agaricomycotina</taxon>
        <taxon>Agaricomycetes</taxon>
        <taxon>Agaricomycetidae</taxon>
        <taxon>Agaricales</taxon>
        <taxon>Agaricineae</taxon>
        <taxon>Agaricaceae</taxon>
        <taxon>Macrolepiota</taxon>
    </lineage>
</organism>
<evidence type="ECO:0000259" key="3">
    <source>
        <dbReference type="Pfam" id="PF07910"/>
    </source>
</evidence>
<proteinExistence type="predicted"/>
<dbReference type="OrthoDB" id="288987at2759"/>
<comment type="caution">
    <text evidence="4">The sequence shown here is derived from an EMBL/GenBank/DDBJ whole genome shotgun (WGS) entry which is preliminary data.</text>
</comment>
<feature type="region of interest" description="Disordered" evidence="2">
    <location>
        <begin position="370"/>
        <end position="389"/>
    </location>
</feature>
<evidence type="ECO:0000313" key="5">
    <source>
        <dbReference type="Proteomes" id="UP000807342"/>
    </source>
</evidence>
<keyword evidence="1" id="KW-0378">Hydrolase</keyword>
<keyword evidence="5" id="KW-1185">Reference proteome</keyword>
<dbReference type="Gene3D" id="3.90.70.130">
    <property type="match status" value="1"/>
</dbReference>
<feature type="region of interest" description="Disordered" evidence="2">
    <location>
        <begin position="318"/>
        <end position="348"/>
    </location>
</feature>
<sequence>MADELICGFCSEDLETLTLPQREDHYETHFLASNNTNPSPRTGKALGQKYKKKFHPSPREPWKMLVKKIENDVFWYSSLSVLPPPHFTPGLIPILKRSLSALCTEGKVTQAVLCHEKVVHIGKELWDATWGCGYLNFLMLCTGLLEQQAQPLYFPLLDTSPTPSVRSLQSWIQHAWDDGYDQIGRTQLQNKIIGTNKWIGTAEIYIAFSHRGIPAQLLDFNGFRDKESCAAAVIQWTVDYFTSEKLGTDKGPSTSINNVLGKTSPILVSQLMPVILQHRGHSRLIIGYQRNADGKTDLLTFDTGRLLPRALKNLARAPYGSINQDDAPSEHDEPTTSMAEQPLHDEQPRVTRRPITLMDLLTPSERELAHGHTLGADRPPNRRSTKSKVMSHLKFMKRRDKGKSPVSDTSTNLGRKTEPDFRQAQRAFKLTQQQLALNAEYQILYVPLRAPLTEEEKSNRKVVKCERVTSESLSGMRIQSRLQ</sequence>
<dbReference type="InterPro" id="IPR012462">
    <property type="entry name" value="UFSP1/2_DUB_cat"/>
</dbReference>
<evidence type="ECO:0000256" key="2">
    <source>
        <dbReference type="SAM" id="MobiDB-lite"/>
    </source>
</evidence>
<dbReference type="Proteomes" id="UP000807342">
    <property type="component" value="Unassembled WGS sequence"/>
</dbReference>
<evidence type="ECO:0000256" key="1">
    <source>
        <dbReference type="ARBA" id="ARBA00022801"/>
    </source>
</evidence>
<feature type="domain" description="UFSP1/2/DUB catalytic" evidence="3">
    <location>
        <begin position="109"/>
        <end position="303"/>
    </location>
</feature>
<name>A0A9P5XK27_9AGAR</name>
<gene>
    <name evidence="4" type="ORF">P691DRAFT_696160</name>
</gene>
<dbReference type="Pfam" id="PF07910">
    <property type="entry name" value="Peptidase_C78"/>
    <property type="match status" value="1"/>
</dbReference>
<accession>A0A9P5XK27</accession>
<evidence type="ECO:0000313" key="4">
    <source>
        <dbReference type="EMBL" id="KAF9452838.1"/>
    </source>
</evidence>